<evidence type="ECO:0000256" key="6">
    <source>
        <dbReference type="ARBA" id="ARBA00023170"/>
    </source>
</evidence>
<dbReference type="GO" id="GO:0050909">
    <property type="term" value="P:sensory perception of taste"/>
    <property type="evidence" value="ECO:0007669"/>
    <property type="project" value="InterPro"/>
</dbReference>
<evidence type="ECO:0000256" key="3">
    <source>
        <dbReference type="ARBA" id="ARBA00022692"/>
    </source>
</evidence>
<protein>
    <recommendedName>
        <fullName evidence="8">Gustatory receptor</fullName>
    </recommendedName>
</protein>
<evidence type="ECO:0000256" key="2">
    <source>
        <dbReference type="ARBA" id="ARBA00022475"/>
    </source>
</evidence>
<feature type="transmembrane region" description="Helical" evidence="8">
    <location>
        <begin position="184"/>
        <end position="208"/>
    </location>
</feature>
<organism evidence="9 10">
    <name type="scientific">Anopheles stephensi</name>
    <name type="common">Indo-Pakistan malaria mosquito</name>
    <dbReference type="NCBI Taxonomy" id="30069"/>
    <lineage>
        <taxon>Eukaryota</taxon>
        <taxon>Metazoa</taxon>
        <taxon>Ecdysozoa</taxon>
        <taxon>Arthropoda</taxon>
        <taxon>Hexapoda</taxon>
        <taxon>Insecta</taxon>
        <taxon>Pterygota</taxon>
        <taxon>Neoptera</taxon>
        <taxon>Endopterygota</taxon>
        <taxon>Diptera</taxon>
        <taxon>Nematocera</taxon>
        <taxon>Culicoidea</taxon>
        <taxon>Culicidae</taxon>
        <taxon>Anophelinae</taxon>
        <taxon>Anopheles</taxon>
    </lineage>
</organism>
<feature type="transmembrane region" description="Helical" evidence="8">
    <location>
        <begin position="238"/>
        <end position="262"/>
    </location>
</feature>
<dbReference type="GO" id="GO:0030424">
    <property type="term" value="C:axon"/>
    <property type="evidence" value="ECO:0007669"/>
    <property type="project" value="TreeGrafter"/>
</dbReference>
<evidence type="ECO:0000256" key="7">
    <source>
        <dbReference type="ARBA" id="ARBA00023224"/>
    </source>
</evidence>
<feature type="transmembrane region" description="Helical" evidence="8">
    <location>
        <begin position="46"/>
        <end position="63"/>
    </location>
</feature>
<keyword evidence="2 8" id="KW-1003">Cell membrane</keyword>
<dbReference type="VEuPathDB" id="VectorBase:ASTE009340"/>
<evidence type="ECO:0000256" key="4">
    <source>
        <dbReference type="ARBA" id="ARBA00022989"/>
    </source>
</evidence>
<keyword evidence="4 8" id="KW-1133">Transmembrane helix</keyword>
<dbReference type="GO" id="GO:0007165">
    <property type="term" value="P:signal transduction"/>
    <property type="evidence" value="ECO:0007669"/>
    <property type="project" value="UniProtKB-KW"/>
</dbReference>
<name>A0A182YGH4_ANOST</name>
<dbReference type="PANTHER" id="PTHR21143:SF104">
    <property type="entry name" value="GUSTATORY RECEPTOR 8A-RELATED"/>
    <property type="match status" value="1"/>
</dbReference>
<sequence>MLQRSKHDAFVTRLRWALRAQNCFGVSSLTIDKEGRLGSGRAGPKIVLVGLLLIILLAVWFIYGKNESAFVCKSYATRVVLFYYFVIIETIIAIFFNVISTFKMAWPSSQESLAECWKQLIGKVQEIQALYRCEIESKQPFLIFWLWMCVLSLSYCVLLTYMVLTSAVLFIVQTNHFILYGLRIFSYLSHTAAGASFGLFAMLLRIVLVEMQNMIRRSTVSETQLRSMIQLYRHIHQIIECFCDVYGWVLLIIFFEHFLILTDRSFFAIRMYRLPMGFTFKQVLAMMMVWVFPLALNDMLLIGACVATDRALQEFEKQLCGLRKETVQDDSELTIMITSFALYVAERKPKFRILKSINLNFGLLYGVNIISESLDNLKISSVSFPFQSCGVIGTYLTVFLQFDSPNI</sequence>
<dbReference type="VEuPathDB" id="VectorBase:ASTEI07560"/>
<dbReference type="Proteomes" id="UP000076408">
    <property type="component" value="Unassembled WGS sequence"/>
</dbReference>
<dbReference type="GO" id="GO:0030425">
    <property type="term" value="C:dendrite"/>
    <property type="evidence" value="ECO:0007669"/>
    <property type="project" value="TreeGrafter"/>
</dbReference>
<evidence type="ECO:0000256" key="5">
    <source>
        <dbReference type="ARBA" id="ARBA00023136"/>
    </source>
</evidence>
<keyword evidence="6 8" id="KW-0675">Receptor</keyword>
<dbReference type="EnsemblMetazoa" id="ASTEI07560-RA">
    <property type="protein sequence ID" value="ASTEI07560-PA"/>
    <property type="gene ID" value="ASTEI07560"/>
</dbReference>
<dbReference type="PANTHER" id="PTHR21143">
    <property type="entry name" value="INVERTEBRATE GUSTATORY RECEPTOR"/>
    <property type="match status" value="1"/>
</dbReference>
<proteinExistence type="inferred from homology"/>
<comment type="similarity">
    <text evidence="8">Belongs to the insect chemoreceptor superfamily. Gustatory receptor (GR) family.</text>
</comment>
<accession>A0A182YGH4</accession>
<evidence type="ECO:0000313" key="9">
    <source>
        <dbReference type="EnsemblMetazoa" id="ASTEI07560-PA"/>
    </source>
</evidence>
<comment type="function">
    <text evidence="8">Gustatory receptor which mediates acceptance or avoidance behavior, depending on its substrates.</text>
</comment>
<dbReference type="Pfam" id="PF08395">
    <property type="entry name" value="7tm_7"/>
    <property type="match status" value="1"/>
</dbReference>
<feature type="transmembrane region" description="Helical" evidence="8">
    <location>
        <begin position="75"/>
        <end position="99"/>
    </location>
</feature>
<comment type="subcellular location">
    <subcellularLocation>
        <location evidence="1 8">Cell membrane</location>
        <topology evidence="1 8">Multi-pass membrane protein</topology>
    </subcellularLocation>
</comment>
<dbReference type="AlphaFoldDB" id="A0A182YGH4"/>
<reference evidence="10" key="1">
    <citation type="journal article" date="2014" name="Genome Biol.">
        <title>Genome analysis of a major urban malaria vector mosquito, Anopheles stephensi.</title>
        <authorList>
            <person name="Jiang X."/>
            <person name="Peery A."/>
            <person name="Hall A.B."/>
            <person name="Sharma A."/>
            <person name="Chen X.G."/>
            <person name="Waterhouse R.M."/>
            <person name="Komissarov A."/>
            <person name="Riehle M.M."/>
            <person name="Shouche Y."/>
            <person name="Sharakhova M.V."/>
            <person name="Lawson D."/>
            <person name="Pakpour N."/>
            <person name="Arensburger P."/>
            <person name="Davidson V.L."/>
            <person name="Eiglmeier K."/>
            <person name="Emrich S."/>
            <person name="George P."/>
            <person name="Kennedy R.C."/>
            <person name="Mane S.P."/>
            <person name="Maslen G."/>
            <person name="Oringanje C."/>
            <person name="Qi Y."/>
            <person name="Settlage R."/>
            <person name="Tojo M."/>
            <person name="Tubio J.M."/>
            <person name="Unger M.F."/>
            <person name="Wang B."/>
            <person name="Vernick K.D."/>
            <person name="Ribeiro J.M."/>
            <person name="James A.A."/>
            <person name="Michel K."/>
            <person name="Riehle M.A."/>
            <person name="Luckhart S."/>
            <person name="Sharakhov I.V."/>
            <person name="Tu Z."/>
        </authorList>
    </citation>
    <scope>NUCLEOTIDE SEQUENCE [LARGE SCALE GENOMIC DNA]</scope>
    <source>
        <strain evidence="10">Indian</strain>
    </source>
</reference>
<dbReference type="GO" id="GO:0043025">
    <property type="term" value="C:neuronal cell body"/>
    <property type="evidence" value="ECO:0007669"/>
    <property type="project" value="TreeGrafter"/>
</dbReference>
<dbReference type="GO" id="GO:0005886">
    <property type="term" value="C:plasma membrane"/>
    <property type="evidence" value="ECO:0007669"/>
    <property type="project" value="UniProtKB-SubCell"/>
</dbReference>
<dbReference type="GO" id="GO:0007635">
    <property type="term" value="P:chemosensory behavior"/>
    <property type="evidence" value="ECO:0007669"/>
    <property type="project" value="TreeGrafter"/>
</dbReference>
<evidence type="ECO:0000313" key="10">
    <source>
        <dbReference type="Proteomes" id="UP000076408"/>
    </source>
</evidence>
<dbReference type="OMA" id="FFAIRMY"/>
<keyword evidence="5 8" id="KW-0472">Membrane</keyword>
<keyword evidence="7 8" id="KW-0807">Transducer</keyword>
<feature type="transmembrane region" description="Helical" evidence="8">
    <location>
        <begin position="142"/>
        <end position="172"/>
    </location>
</feature>
<reference evidence="9" key="2">
    <citation type="submission" date="2020-05" db="UniProtKB">
        <authorList>
            <consortium name="EnsemblMetazoa"/>
        </authorList>
    </citation>
    <scope>IDENTIFICATION</scope>
    <source>
        <strain evidence="9">Indian</strain>
    </source>
</reference>
<evidence type="ECO:0000256" key="8">
    <source>
        <dbReference type="RuleBase" id="RU363108"/>
    </source>
</evidence>
<dbReference type="InterPro" id="IPR013604">
    <property type="entry name" value="7TM_chemorcpt"/>
</dbReference>
<keyword evidence="10" id="KW-1185">Reference proteome</keyword>
<dbReference type="GO" id="GO:0008049">
    <property type="term" value="P:male courtship behavior"/>
    <property type="evidence" value="ECO:0007669"/>
    <property type="project" value="TreeGrafter"/>
</dbReference>
<evidence type="ECO:0000256" key="1">
    <source>
        <dbReference type="ARBA" id="ARBA00004651"/>
    </source>
</evidence>
<keyword evidence="3 8" id="KW-0812">Transmembrane</keyword>
<comment type="caution">
    <text evidence="8">Lacks conserved residue(s) required for the propagation of feature annotation.</text>
</comment>
<feature type="transmembrane region" description="Helical" evidence="8">
    <location>
        <begin position="282"/>
        <end position="307"/>
    </location>
</feature>